<dbReference type="AlphaFoldDB" id="A0A220MM89"/>
<dbReference type="EMBL" id="CP018145">
    <property type="protein sequence ID" value="ASJ55875.1"/>
    <property type="molecule type" value="Genomic_DNA"/>
</dbReference>
<name>A0A220MM89_9BACL</name>
<dbReference type="InterPro" id="IPR029058">
    <property type="entry name" value="AB_hydrolase_fold"/>
</dbReference>
<dbReference type="PRINTS" id="PR00111">
    <property type="entry name" value="ABHYDROLASE"/>
</dbReference>
<dbReference type="PANTHER" id="PTHR43798">
    <property type="entry name" value="MONOACYLGLYCEROL LIPASE"/>
    <property type="match status" value="1"/>
</dbReference>
<dbReference type="Pfam" id="PF00561">
    <property type="entry name" value="Abhydrolase_1"/>
    <property type="match status" value="1"/>
</dbReference>
<dbReference type="SUPFAM" id="SSF53474">
    <property type="entry name" value="alpha/beta-Hydrolases"/>
    <property type="match status" value="1"/>
</dbReference>
<proteinExistence type="predicted"/>
<dbReference type="InterPro" id="IPR050266">
    <property type="entry name" value="AB_hydrolase_sf"/>
</dbReference>
<sequence>MVIVSPGTSLLYNTGGGILVIHYKTYIRGEECEWVTFVHGAGGSSSIWYKQLKAYKENFNVLLVDMRGHGKSKNIPGKLFKTYTFDDVSRDIIEVLDHLKIISTHFVGISLGTIIVQIISEQAPERMRSMVLAGAVTHMNVRSRVLITLGNMVKHFIPYMWLYRLFAWVIMPSKRHKESRSLFIREAKKLCQKEFKRWFKLTKGINRFLGTLFDKEPPIPTLFIMGDEDHMFLPFVQMRVKKRQFAQLSLVADCGHVVNVDQPEEFNRISIGFIQKQSTITQGMYALNPA</sequence>
<evidence type="ECO:0000259" key="1">
    <source>
        <dbReference type="Pfam" id="PF00561"/>
    </source>
</evidence>
<evidence type="ECO:0000313" key="3">
    <source>
        <dbReference type="Proteomes" id="UP000197781"/>
    </source>
</evidence>
<organism evidence="2 3">
    <name type="scientific">Brevibacillus formosus</name>
    <dbReference type="NCBI Taxonomy" id="54913"/>
    <lineage>
        <taxon>Bacteria</taxon>
        <taxon>Bacillati</taxon>
        <taxon>Bacillota</taxon>
        <taxon>Bacilli</taxon>
        <taxon>Bacillales</taxon>
        <taxon>Paenibacillaceae</taxon>
        <taxon>Brevibacillus</taxon>
    </lineage>
</organism>
<dbReference type="Gene3D" id="3.40.50.1820">
    <property type="entry name" value="alpha/beta hydrolase"/>
    <property type="match status" value="1"/>
</dbReference>
<evidence type="ECO:0000313" key="2">
    <source>
        <dbReference type="EMBL" id="ASJ55875.1"/>
    </source>
</evidence>
<reference evidence="2 3" key="1">
    <citation type="submission" date="2016-11" db="EMBL/GenBank/DDBJ databases">
        <authorList>
            <person name="Jaros S."/>
            <person name="Januszkiewicz K."/>
            <person name="Wedrychowicz H."/>
        </authorList>
    </citation>
    <scope>NUCLEOTIDE SEQUENCE [LARGE SCALE GENOMIC DNA]</scope>
    <source>
        <strain evidence="2 3">NF2</strain>
    </source>
</reference>
<dbReference type="InterPro" id="IPR000639">
    <property type="entry name" value="Epox_hydrolase-like"/>
</dbReference>
<dbReference type="GO" id="GO:0016020">
    <property type="term" value="C:membrane"/>
    <property type="evidence" value="ECO:0007669"/>
    <property type="project" value="TreeGrafter"/>
</dbReference>
<dbReference type="PRINTS" id="PR00412">
    <property type="entry name" value="EPOXHYDRLASE"/>
</dbReference>
<dbReference type="Proteomes" id="UP000197781">
    <property type="component" value="Chromosome"/>
</dbReference>
<feature type="domain" description="AB hydrolase-1" evidence="1">
    <location>
        <begin position="34"/>
        <end position="138"/>
    </location>
</feature>
<accession>A0A220MM89</accession>
<protein>
    <submittedName>
        <fullName evidence="2">2-succinyl-6-hydroxy-2, 4-cyclohexadiene-1-carboxylate synthase</fullName>
    </submittedName>
</protein>
<gene>
    <name evidence="2" type="ORF">BP422_21355</name>
</gene>
<dbReference type="PANTHER" id="PTHR43798:SF33">
    <property type="entry name" value="HYDROLASE, PUTATIVE (AFU_ORTHOLOGUE AFUA_2G14860)-RELATED"/>
    <property type="match status" value="1"/>
</dbReference>
<dbReference type="InterPro" id="IPR000073">
    <property type="entry name" value="AB_hydrolase_1"/>
</dbReference>
<dbReference type="KEGG" id="bfm:BP422_21355"/>
<dbReference type="GO" id="GO:0003824">
    <property type="term" value="F:catalytic activity"/>
    <property type="evidence" value="ECO:0007669"/>
    <property type="project" value="InterPro"/>
</dbReference>